<dbReference type="InterPro" id="IPR045865">
    <property type="entry name" value="ACT-like_dom_sf"/>
</dbReference>
<dbReference type="EMBL" id="CM026425">
    <property type="protein sequence ID" value="KAG0577002.1"/>
    <property type="molecule type" value="Genomic_DNA"/>
</dbReference>
<comment type="caution">
    <text evidence="5">The sequence shown here is derived from an EMBL/GenBank/DDBJ whole genome shotgun (WGS) entry which is preliminary data.</text>
</comment>
<dbReference type="InterPro" id="IPR002912">
    <property type="entry name" value="ACT_dom"/>
</dbReference>
<proteinExistence type="predicted"/>
<keyword evidence="6" id="KW-1185">Reference proteome</keyword>
<feature type="region of interest" description="Disordered" evidence="3">
    <location>
        <begin position="403"/>
        <end position="424"/>
    </location>
</feature>
<accession>A0A8T0I0M5</accession>
<feature type="compositionally biased region" description="Polar residues" evidence="3">
    <location>
        <begin position="537"/>
        <end position="547"/>
    </location>
</feature>
<dbReference type="PANTHER" id="PTHR31945:SF11">
    <property type="entry name" value="TRANSCRIPTION FACTOR ABORTED MICROSPORES"/>
    <property type="match status" value="1"/>
</dbReference>
<comment type="subcellular location">
    <subcellularLocation>
        <location evidence="1">Nucleus</location>
    </subcellularLocation>
</comment>
<dbReference type="InterPro" id="IPR051358">
    <property type="entry name" value="TF_AMS/ICE1/BHLH6-like"/>
</dbReference>
<dbReference type="SUPFAM" id="SSF55021">
    <property type="entry name" value="ACT-like"/>
    <property type="match status" value="1"/>
</dbReference>
<feature type="compositionally biased region" description="Polar residues" evidence="3">
    <location>
        <begin position="256"/>
        <end position="266"/>
    </location>
</feature>
<dbReference type="Proteomes" id="UP000822688">
    <property type="component" value="Chromosome 5"/>
</dbReference>
<evidence type="ECO:0000256" key="1">
    <source>
        <dbReference type="ARBA" id="ARBA00004123"/>
    </source>
</evidence>
<evidence type="ECO:0000313" key="5">
    <source>
        <dbReference type="EMBL" id="KAG0577002.1"/>
    </source>
</evidence>
<dbReference type="InterPro" id="IPR054502">
    <property type="entry name" value="bHLH-TF_ACT-like_plant"/>
</dbReference>
<evidence type="ECO:0000256" key="2">
    <source>
        <dbReference type="ARBA" id="ARBA00023242"/>
    </source>
</evidence>
<sequence length="682" mass="74152">MHADSAATSRRLSELQTTVIMAEDMCLIQYVRDNFGEEYINNYVNIVDDGDDTMDTFCPDFNTFTESSTFDHSSAGASNPDSTAPFVPDLFSSLSPCTEGPAAAMESIDGPHGCSYSPNGESGPQVARSFPNNLQLFDQPLPKVNEYPMLADYIGLPQDNNFQLADFHLQRHQVGSSQGQGFEGNKFTLDEVLQEKSAANCAVATSTSGISSSEAGERPTSFWRGKSPALLMQQLKGPSLSASSSSSEARSAIQSPTNHPGNSFQISAPIIPNLKGPRSSLNLTTISNREYRSTVSDIKGANLPMQPVSTLSKSAPSFSGQRLLPPLGDHVNVDSTKTFKNIVSSGRVDQGQTRILRSSSFDPQLIANRLGDAEMQATSMNAHLKQRKMMPGLAIWGETQRNAASGNNSWSSSSTSPGPSSNIDLDREVAAGSVQKFHYSTLSVDREVIVGDRAWKKAKGEFGSTSSEGGDVLTVDIAAAMMEQREKSQLQEKFLALLHTDSSTSKDHKAKILDDTIRYLKELRKRLNVNEADSTHKNTQASPATSSRGRKYGDGLASPINLEDLELETAGVEISPHLNVDNGPQIEVRMMENQHVMVKLTAKDRPGLFNDIMVVLRSLKLDIQHANIRTRNNGQRHDIFAAKMQLPFFSSQSTHSIAMALNQVICATATPLASPEPHILKI</sequence>
<keyword evidence="2" id="KW-0539">Nucleus</keyword>
<organism evidence="5 6">
    <name type="scientific">Ceratodon purpureus</name>
    <name type="common">Fire moss</name>
    <name type="synonym">Dicranum purpureum</name>
    <dbReference type="NCBI Taxonomy" id="3225"/>
    <lineage>
        <taxon>Eukaryota</taxon>
        <taxon>Viridiplantae</taxon>
        <taxon>Streptophyta</taxon>
        <taxon>Embryophyta</taxon>
        <taxon>Bryophyta</taxon>
        <taxon>Bryophytina</taxon>
        <taxon>Bryopsida</taxon>
        <taxon>Dicranidae</taxon>
        <taxon>Pseudoditrichales</taxon>
        <taxon>Ditrichaceae</taxon>
        <taxon>Ceratodon</taxon>
    </lineage>
</organism>
<evidence type="ECO:0000259" key="4">
    <source>
        <dbReference type="PROSITE" id="PS51671"/>
    </source>
</evidence>
<dbReference type="PROSITE" id="PS51671">
    <property type="entry name" value="ACT"/>
    <property type="match status" value="1"/>
</dbReference>
<dbReference type="Gene3D" id="3.30.70.260">
    <property type="match status" value="1"/>
</dbReference>
<dbReference type="GO" id="GO:0003700">
    <property type="term" value="F:DNA-binding transcription factor activity"/>
    <property type="evidence" value="ECO:0007669"/>
    <property type="project" value="TreeGrafter"/>
</dbReference>
<dbReference type="GO" id="GO:0005634">
    <property type="term" value="C:nucleus"/>
    <property type="evidence" value="ECO:0007669"/>
    <property type="project" value="UniProtKB-SubCell"/>
</dbReference>
<evidence type="ECO:0000313" key="6">
    <source>
        <dbReference type="Proteomes" id="UP000822688"/>
    </source>
</evidence>
<protein>
    <recommendedName>
        <fullName evidence="4">ACT domain-containing protein</fullName>
    </recommendedName>
</protein>
<feature type="region of interest" description="Disordered" evidence="3">
    <location>
        <begin position="235"/>
        <end position="271"/>
    </location>
</feature>
<dbReference type="CDD" id="cd04873">
    <property type="entry name" value="ACT_UUR-ACR-like"/>
    <property type="match status" value="1"/>
</dbReference>
<dbReference type="Pfam" id="PF22754">
    <property type="entry name" value="bHLH-TF_ACT-like_plant"/>
    <property type="match status" value="1"/>
</dbReference>
<name>A0A8T0I0M5_CERPU</name>
<feature type="compositionally biased region" description="Low complexity" evidence="3">
    <location>
        <begin position="403"/>
        <end position="422"/>
    </location>
</feature>
<dbReference type="AlphaFoldDB" id="A0A8T0I0M5"/>
<evidence type="ECO:0000256" key="3">
    <source>
        <dbReference type="SAM" id="MobiDB-lite"/>
    </source>
</evidence>
<reference evidence="5" key="1">
    <citation type="submission" date="2020-06" db="EMBL/GenBank/DDBJ databases">
        <title>WGS assembly of Ceratodon purpureus strain R40.</title>
        <authorList>
            <person name="Carey S.B."/>
            <person name="Jenkins J."/>
            <person name="Shu S."/>
            <person name="Lovell J.T."/>
            <person name="Sreedasyam A."/>
            <person name="Maumus F."/>
            <person name="Tiley G.P."/>
            <person name="Fernandez-Pozo N."/>
            <person name="Barry K."/>
            <person name="Chen C."/>
            <person name="Wang M."/>
            <person name="Lipzen A."/>
            <person name="Daum C."/>
            <person name="Saski C.A."/>
            <person name="Payton A.C."/>
            <person name="Mcbreen J.C."/>
            <person name="Conrad R.E."/>
            <person name="Kollar L.M."/>
            <person name="Olsson S."/>
            <person name="Huttunen S."/>
            <person name="Landis J.B."/>
            <person name="Wickett N.J."/>
            <person name="Johnson M.G."/>
            <person name="Rensing S.A."/>
            <person name="Grimwood J."/>
            <person name="Schmutz J."/>
            <person name="Mcdaniel S.F."/>
        </authorList>
    </citation>
    <scope>NUCLEOTIDE SEQUENCE</scope>
    <source>
        <strain evidence="5">R40</strain>
    </source>
</reference>
<dbReference type="PANTHER" id="PTHR31945">
    <property type="entry name" value="TRANSCRIPTION FACTOR SCREAM2-RELATED"/>
    <property type="match status" value="1"/>
</dbReference>
<feature type="region of interest" description="Disordered" evidence="3">
    <location>
        <begin position="530"/>
        <end position="555"/>
    </location>
</feature>
<dbReference type="GO" id="GO:0043565">
    <property type="term" value="F:sequence-specific DNA binding"/>
    <property type="evidence" value="ECO:0007669"/>
    <property type="project" value="TreeGrafter"/>
</dbReference>
<gene>
    <name evidence="5" type="ORF">KC19_5G124500</name>
</gene>
<feature type="domain" description="ACT" evidence="4">
    <location>
        <begin position="597"/>
        <end position="675"/>
    </location>
</feature>
<feature type="compositionally biased region" description="Low complexity" evidence="3">
    <location>
        <begin position="239"/>
        <end position="255"/>
    </location>
</feature>